<evidence type="ECO:0000256" key="2">
    <source>
        <dbReference type="ARBA" id="ARBA00022679"/>
    </source>
</evidence>
<dbReference type="PROSITE" id="PS51158">
    <property type="entry name" value="ALPHA_KINASE"/>
    <property type="match status" value="1"/>
</dbReference>
<dbReference type="PANTHER" id="PTHR46747">
    <property type="entry name" value="ALPHA-PROTEIN KINASE 1"/>
    <property type="match status" value="1"/>
</dbReference>
<evidence type="ECO:0000313" key="7">
    <source>
        <dbReference type="Proteomes" id="UP001046870"/>
    </source>
</evidence>
<name>A0A9D3PQC5_MEGAT</name>
<feature type="region of interest" description="Disordered" evidence="4">
    <location>
        <begin position="496"/>
        <end position="627"/>
    </location>
</feature>
<evidence type="ECO:0000256" key="4">
    <source>
        <dbReference type="SAM" id="MobiDB-lite"/>
    </source>
</evidence>
<feature type="compositionally biased region" description="Polar residues" evidence="4">
    <location>
        <begin position="604"/>
        <end position="617"/>
    </location>
</feature>
<dbReference type="OrthoDB" id="301415at2759"/>
<evidence type="ECO:0000256" key="3">
    <source>
        <dbReference type="ARBA" id="ARBA00022777"/>
    </source>
</evidence>
<keyword evidence="7" id="KW-1185">Reference proteome</keyword>
<dbReference type="GO" id="GO:0048029">
    <property type="term" value="F:monosaccharide binding"/>
    <property type="evidence" value="ECO:0007669"/>
    <property type="project" value="TreeGrafter"/>
</dbReference>
<reference evidence="6" key="1">
    <citation type="submission" date="2021-01" db="EMBL/GenBank/DDBJ databases">
        <authorList>
            <person name="Zahm M."/>
            <person name="Roques C."/>
            <person name="Cabau C."/>
            <person name="Klopp C."/>
            <person name="Donnadieu C."/>
            <person name="Jouanno E."/>
            <person name="Lampietro C."/>
            <person name="Louis A."/>
            <person name="Herpin A."/>
            <person name="Echchiki A."/>
            <person name="Berthelot C."/>
            <person name="Parey E."/>
            <person name="Roest-Crollius H."/>
            <person name="Braasch I."/>
            <person name="Postlethwait J."/>
            <person name="Bobe J."/>
            <person name="Montfort J."/>
            <person name="Bouchez O."/>
            <person name="Begum T."/>
            <person name="Mejri S."/>
            <person name="Adams A."/>
            <person name="Chen W.-J."/>
            <person name="Guiguen Y."/>
        </authorList>
    </citation>
    <scope>NUCLEOTIDE SEQUENCE</scope>
    <source>
        <strain evidence="6">YG-15Mar2019-1</strain>
        <tissue evidence="6">Brain</tissue>
    </source>
</reference>
<dbReference type="GO" id="GO:0005929">
    <property type="term" value="C:cilium"/>
    <property type="evidence" value="ECO:0007669"/>
    <property type="project" value="TreeGrafter"/>
</dbReference>
<dbReference type="SUPFAM" id="SSF56112">
    <property type="entry name" value="Protein kinase-like (PK-like)"/>
    <property type="match status" value="1"/>
</dbReference>
<feature type="domain" description="Alpha-type protein kinase" evidence="5">
    <location>
        <begin position="1146"/>
        <end position="1365"/>
    </location>
</feature>
<dbReference type="InterPro" id="IPR004166">
    <property type="entry name" value="a-kinase_dom"/>
</dbReference>
<dbReference type="EMBL" id="JAFDVH010000014">
    <property type="protein sequence ID" value="KAG7465324.1"/>
    <property type="molecule type" value="Genomic_DNA"/>
</dbReference>
<dbReference type="Pfam" id="PF02816">
    <property type="entry name" value="Alpha_kinase"/>
    <property type="match status" value="1"/>
</dbReference>
<dbReference type="GO" id="GO:0005524">
    <property type="term" value="F:ATP binding"/>
    <property type="evidence" value="ECO:0007669"/>
    <property type="project" value="InterPro"/>
</dbReference>
<dbReference type="InterPro" id="IPR011009">
    <property type="entry name" value="Kinase-like_dom_sf"/>
</dbReference>
<evidence type="ECO:0000256" key="1">
    <source>
        <dbReference type="ARBA" id="ARBA00022527"/>
    </source>
</evidence>
<dbReference type="Gene3D" id="3.20.200.10">
    <property type="entry name" value="MHCK/EF2 kinase"/>
    <property type="match status" value="1"/>
</dbReference>
<gene>
    <name evidence="6" type="ORF">MATL_G00175190</name>
</gene>
<evidence type="ECO:0000259" key="5">
    <source>
        <dbReference type="PROSITE" id="PS51158"/>
    </source>
</evidence>
<feature type="compositionally biased region" description="Polar residues" evidence="4">
    <location>
        <begin position="813"/>
        <end position="831"/>
    </location>
</feature>
<dbReference type="InterPro" id="IPR043529">
    <property type="entry name" value="ALPK1"/>
</dbReference>
<organism evidence="6 7">
    <name type="scientific">Megalops atlanticus</name>
    <name type="common">Tarpon</name>
    <name type="synonym">Clupea gigantea</name>
    <dbReference type="NCBI Taxonomy" id="7932"/>
    <lineage>
        <taxon>Eukaryota</taxon>
        <taxon>Metazoa</taxon>
        <taxon>Chordata</taxon>
        <taxon>Craniata</taxon>
        <taxon>Vertebrata</taxon>
        <taxon>Euteleostomi</taxon>
        <taxon>Actinopterygii</taxon>
        <taxon>Neopterygii</taxon>
        <taxon>Teleostei</taxon>
        <taxon>Elopiformes</taxon>
        <taxon>Megalopidae</taxon>
        <taxon>Megalops</taxon>
    </lineage>
</organism>
<keyword evidence="3" id="KW-0418">Kinase</keyword>
<comment type="caution">
    <text evidence="6">The sequence shown here is derived from an EMBL/GenBank/DDBJ whole genome shotgun (WGS) entry which is preliminary data.</text>
</comment>
<feature type="compositionally biased region" description="Basic and acidic residues" evidence="4">
    <location>
        <begin position="859"/>
        <end position="873"/>
    </location>
</feature>
<accession>A0A9D3PQC5</accession>
<feature type="region of interest" description="Disordered" evidence="4">
    <location>
        <begin position="676"/>
        <end position="951"/>
    </location>
</feature>
<proteinExistence type="predicted"/>
<keyword evidence="1" id="KW-0723">Serine/threonine-protein kinase</keyword>
<evidence type="ECO:0000313" key="6">
    <source>
        <dbReference type="EMBL" id="KAG7465324.1"/>
    </source>
</evidence>
<dbReference type="GO" id="GO:0004674">
    <property type="term" value="F:protein serine/threonine kinase activity"/>
    <property type="evidence" value="ECO:0007669"/>
    <property type="project" value="UniProtKB-KW"/>
</dbReference>
<feature type="compositionally biased region" description="Polar residues" evidence="4">
    <location>
        <begin position="496"/>
        <end position="509"/>
    </location>
</feature>
<protein>
    <recommendedName>
        <fullName evidence="5">Alpha-type protein kinase domain-containing protein</fullName>
    </recommendedName>
</protein>
<feature type="compositionally biased region" description="Polar residues" evidence="4">
    <location>
        <begin position="1036"/>
        <end position="1049"/>
    </location>
</feature>
<feature type="compositionally biased region" description="Low complexity" evidence="4">
    <location>
        <begin position="832"/>
        <end position="844"/>
    </location>
</feature>
<dbReference type="SMART" id="SM00811">
    <property type="entry name" value="Alpha_kinase"/>
    <property type="match status" value="1"/>
</dbReference>
<feature type="compositionally biased region" description="Basic and acidic residues" evidence="4">
    <location>
        <begin position="696"/>
        <end position="710"/>
    </location>
</feature>
<keyword evidence="2" id="KW-0808">Transferase</keyword>
<dbReference type="PANTHER" id="PTHR46747:SF1">
    <property type="entry name" value="ALPHA-PROTEIN KINASE 1"/>
    <property type="match status" value="1"/>
</dbReference>
<feature type="region of interest" description="Disordered" evidence="4">
    <location>
        <begin position="996"/>
        <end position="1054"/>
    </location>
</feature>
<sequence>MNNQDVVAVLEECRQTLAAGPVEPTGEAKDEFHRCRAALSAELSTLLQEAVAMKWPFVPEKWQYKHSVTPEDRTNLKELISQELPQLLMFLRASLLAGEPMWAVSAVFLMDRFLYWADASASLLRIAKALHKHYPATPIAPQLVIRQARVSLNSGKLQKAEYILSSLINNSGATGCWVYHADSDRTLVQAVSVQVRGQILQKLGLWIEAAELIWASLIGFHSLPEPDKKGIGTSLGLLANILVSMNEDDFRAFTTSPHIDLWFLRERGHRLLSAAEAAKLAVVYGQYASLYVLTHVVTQGSCLLSYSFSSACPAAEREGFLSKARQAFEIGLLTRREGEAVSSTQELHSFLKAAYSLTVAWWWLGPAGGRVREAGRACGEALAKLCAYSSADGRERDALAADIMHLVGEVRALLRVEPFPASDERSFIPDGYAPAGEAPARLPPGRFATAMARFQQYHASVCQASEASCGRSPRGSGGQGSPGACITAMRTATETLGTDCATETRQPQGTLGRGQGKHSGSPFSAGLGEKGLNSLTGGTAGESVNRCRPSEDLEGRGRNSSSSSSHVASGCTGLNEGKLTGRGGEAKRASSSSLSDSLGSQSSWQKISPSDTGSPLSSDKHPGVFGKQSLEPWVDLQCPTEISDEEEVNGGTSRAGCGSEGVSNVRAFSSSLSDSLGSTSSWQKISHCDTGSPLSSDKDVSDPVRQREEAWVDLQCPTEDGDDEEGQDIRSENASRALAAGEGKRVGGYGQALSASSRDGVGASSCRNTSFPEVGGERALNHTDASSPVQGGRVEGVDLQCPTELSDGDEWTDGTSSQSCGSAGMSNMKAVSSSLSDSLGSNSSWQKISHPDTGSPRSSGRDASDPVRQREEVWVDLQCPTEDGDEKEGQGGSGGCRPLPALRLEPEGSSTGPGARPSGLTTPLASAGAPGGKQSAVGCRSEGDRSCPPVEFSSRVNAEGAVPRTGGGVAAADWAGGHGSLQERCGVDPLAETEEGPLEDLGVPSPVPAVSTCKPAGRRPAVARSERTDSAAVEESASTTPDSQCPTETHSFELMGGTEGHEEYDFGKLNLDENQNLASSKESHDQCLRHCMLGSAVSNCPRTLTEQDYKALLSGVCHECLLKRLENTGTFKLKKHNSTYSALLLKYSKVSGQWTARDTKVHIGAPMDKEGKQRTTFWLKFLHQEETLGSYVGKTYKVAKEVRYHLTDVERQMAAQYYVTEFNKRLYEKRIPAQIFFIPSEVLLILEDDVIVDCVTAEPYMLGDFVKLTNNTTKANRASKATDYGIAFGHFTYQLSAGTEVVVDLQGWVTANGKGLTYLTDPQLHTLRKPRSSTNFGQRGIKHFLEDQHGPHCNDICNSLSLGSL</sequence>
<feature type="compositionally biased region" description="Basic and acidic residues" evidence="4">
    <location>
        <begin position="548"/>
        <end position="557"/>
    </location>
</feature>
<feature type="compositionally biased region" description="Low complexity" evidence="4">
    <location>
        <begin position="590"/>
        <end position="603"/>
    </location>
</feature>
<dbReference type="GO" id="GO:0045087">
    <property type="term" value="P:innate immune response"/>
    <property type="evidence" value="ECO:0007669"/>
    <property type="project" value="TreeGrafter"/>
</dbReference>
<dbReference type="GO" id="GO:0002753">
    <property type="term" value="P:cytoplasmic pattern recognition receptor signaling pathway"/>
    <property type="evidence" value="ECO:0007669"/>
    <property type="project" value="TreeGrafter"/>
</dbReference>
<dbReference type="Proteomes" id="UP001046870">
    <property type="component" value="Chromosome 14"/>
</dbReference>